<evidence type="ECO:0000313" key="2">
    <source>
        <dbReference type="EMBL" id="KAK7447688.1"/>
    </source>
</evidence>
<gene>
    <name evidence="2" type="ORF">VKT23_013944</name>
</gene>
<sequence>MKFLERKARRKRRKLERVACDDVEDTTLNDLDLDPPLPAATAPISQPPEPEPKLHVELSSSGRPVRQKRMTWKLPEMLPEPPEPVPDPPSPIPSTPEPEGTPFQWQGIRTEANAFGMFREYPCYPTHNPDDTISFEDLSYKSKANTSCLELSRMAPVPVMETNSTVDYFPFSNFSIFSLMNWMWSGPAAKSMAEFQRLVDILKSPFFKKEEVMEFDVHRETERLDNTPAHLRAKDGWREEQVRIHVPDGKRHSSDSEIPVYTIHGVHVRSLVEVIPVLEQSSW</sequence>
<proteinExistence type="predicted"/>
<evidence type="ECO:0000256" key="1">
    <source>
        <dbReference type="SAM" id="MobiDB-lite"/>
    </source>
</evidence>
<dbReference type="Proteomes" id="UP001498398">
    <property type="component" value="Unassembled WGS sequence"/>
</dbReference>
<organism evidence="2 3">
    <name type="scientific">Marasmiellus scandens</name>
    <dbReference type="NCBI Taxonomy" id="2682957"/>
    <lineage>
        <taxon>Eukaryota</taxon>
        <taxon>Fungi</taxon>
        <taxon>Dikarya</taxon>
        <taxon>Basidiomycota</taxon>
        <taxon>Agaricomycotina</taxon>
        <taxon>Agaricomycetes</taxon>
        <taxon>Agaricomycetidae</taxon>
        <taxon>Agaricales</taxon>
        <taxon>Marasmiineae</taxon>
        <taxon>Omphalotaceae</taxon>
        <taxon>Marasmiellus</taxon>
    </lineage>
</organism>
<feature type="region of interest" description="Disordered" evidence="1">
    <location>
        <begin position="22"/>
        <end position="100"/>
    </location>
</feature>
<accession>A0ABR1J4D9</accession>
<feature type="compositionally biased region" description="Acidic residues" evidence="1">
    <location>
        <begin position="22"/>
        <end position="33"/>
    </location>
</feature>
<keyword evidence="3" id="KW-1185">Reference proteome</keyword>
<feature type="compositionally biased region" description="Pro residues" evidence="1">
    <location>
        <begin position="78"/>
        <end position="96"/>
    </location>
</feature>
<comment type="caution">
    <text evidence="2">The sequence shown here is derived from an EMBL/GenBank/DDBJ whole genome shotgun (WGS) entry which is preliminary data.</text>
</comment>
<protein>
    <submittedName>
        <fullName evidence="2">Uncharacterized protein</fullName>
    </submittedName>
</protein>
<dbReference type="EMBL" id="JBANRG010000040">
    <property type="protein sequence ID" value="KAK7447688.1"/>
    <property type="molecule type" value="Genomic_DNA"/>
</dbReference>
<reference evidence="2 3" key="1">
    <citation type="submission" date="2024-01" db="EMBL/GenBank/DDBJ databases">
        <title>A draft genome for the cacao thread blight pathogen Marasmiellus scandens.</title>
        <authorList>
            <person name="Baruah I.K."/>
            <person name="Leung J."/>
            <person name="Bukari Y."/>
            <person name="Amoako-Attah I."/>
            <person name="Meinhardt L.W."/>
            <person name="Bailey B.A."/>
            <person name="Cohen S.P."/>
        </authorList>
    </citation>
    <scope>NUCLEOTIDE SEQUENCE [LARGE SCALE GENOMIC DNA]</scope>
    <source>
        <strain evidence="2 3">GH-19</strain>
    </source>
</reference>
<evidence type="ECO:0000313" key="3">
    <source>
        <dbReference type="Proteomes" id="UP001498398"/>
    </source>
</evidence>
<name>A0ABR1J4D9_9AGAR</name>